<keyword evidence="3" id="KW-1185">Reference proteome</keyword>
<dbReference type="Proteomes" id="UP000269721">
    <property type="component" value="Unassembled WGS sequence"/>
</dbReference>
<dbReference type="PROSITE" id="PS51257">
    <property type="entry name" value="PROKAR_LIPOPROTEIN"/>
    <property type="match status" value="1"/>
</dbReference>
<organism evidence="2 3">
    <name type="scientific">Blyttiomyces helicus</name>
    <dbReference type="NCBI Taxonomy" id="388810"/>
    <lineage>
        <taxon>Eukaryota</taxon>
        <taxon>Fungi</taxon>
        <taxon>Fungi incertae sedis</taxon>
        <taxon>Chytridiomycota</taxon>
        <taxon>Chytridiomycota incertae sedis</taxon>
        <taxon>Chytridiomycetes</taxon>
        <taxon>Chytridiomycetes incertae sedis</taxon>
        <taxon>Blyttiomyces</taxon>
    </lineage>
</organism>
<proteinExistence type="predicted"/>
<keyword evidence="1" id="KW-0812">Transmembrane</keyword>
<gene>
    <name evidence="2" type="ORF">BDK51DRAFT_48986</name>
</gene>
<keyword evidence="1" id="KW-1133">Transmembrane helix</keyword>
<accession>A0A4P9W078</accession>
<dbReference type="AlphaFoldDB" id="A0A4P9W078"/>
<sequence length="207" mass="22938">MFADLRALNITRDCMIAGLGVVTSIFGACDHLVAVIWIFATSSHASISLHVNYDQLATIKKGVERLVLFQWQLWGIRRLAEARMIQHIEVVGPQICQWTDTGQEDVSSLVPGACQNLEFLCCHNISRQNQYPWPGITLGFFISLTALAPSLRKVCFTSRALANDHDIINLVTAFPAIEELDLCRQHTLTDAALAPLELLPTVEILGI</sequence>
<evidence type="ECO:0000313" key="3">
    <source>
        <dbReference type="Proteomes" id="UP000269721"/>
    </source>
</evidence>
<reference evidence="3" key="1">
    <citation type="journal article" date="2018" name="Nat. Microbiol.">
        <title>Leveraging single-cell genomics to expand the fungal tree of life.</title>
        <authorList>
            <person name="Ahrendt S.R."/>
            <person name="Quandt C.A."/>
            <person name="Ciobanu D."/>
            <person name="Clum A."/>
            <person name="Salamov A."/>
            <person name="Andreopoulos B."/>
            <person name="Cheng J.F."/>
            <person name="Woyke T."/>
            <person name="Pelin A."/>
            <person name="Henrissat B."/>
            <person name="Reynolds N.K."/>
            <person name="Benny G.L."/>
            <person name="Smith M.E."/>
            <person name="James T.Y."/>
            <person name="Grigoriev I.V."/>
        </authorList>
    </citation>
    <scope>NUCLEOTIDE SEQUENCE [LARGE SCALE GENOMIC DNA]</scope>
</reference>
<evidence type="ECO:0008006" key="4">
    <source>
        <dbReference type="Google" id="ProtNLM"/>
    </source>
</evidence>
<feature type="transmembrane region" description="Helical" evidence="1">
    <location>
        <begin position="16"/>
        <end position="40"/>
    </location>
</feature>
<protein>
    <recommendedName>
        <fullName evidence="4">F-box domain-containing protein</fullName>
    </recommendedName>
</protein>
<dbReference type="EMBL" id="ML000038">
    <property type="protein sequence ID" value="RKO84493.1"/>
    <property type="molecule type" value="Genomic_DNA"/>
</dbReference>
<evidence type="ECO:0000313" key="2">
    <source>
        <dbReference type="EMBL" id="RKO84493.1"/>
    </source>
</evidence>
<keyword evidence="1" id="KW-0472">Membrane</keyword>
<name>A0A4P9W078_9FUNG</name>
<evidence type="ECO:0000256" key="1">
    <source>
        <dbReference type="SAM" id="Phobius"/>
    </source>
</evidence>